<evidence type="ECO:0000256" key="6">
    <source>
        <dbReference type="ARBA" id="ARBA00023136"/>
    </source>
</evidence>
<dbReference type="Proteomes" id="UP000035681">
    <property type="component" value="Unplaced"/>
</dbReference>
<keyword evidence="3" id="KW-0813">Transport</keyword>
<dbReference type="AlphaFoldDB" id="A0AAF5D621"/>
<dbReference type="GO" id="GO:0016020">
    <property type="term" value="C:membrane"/>
    <property type="evidence" value="ECO:0007669"/>
    <property type="project" value="UniProtKB-SubCell"/>
</dbReference>
<protein>
    <recommendedName>
        <fullName evidence="10">ATP synthase peripheral stalk subunit OSCP, mitochondrial</fullName>
    </recommendedName>
    <alternativeName>
        <fullName evidence="11">ATP synthase subunit O</fullName>
    </alternativeName>
    <alternativeName>
        <fullName evidence="8">Oligomycin sensitivity conferral protein</fullName>
    </alternativeName>
</protein>
<evidence type="ECO:0000313" key="12">
    <source>
        <dbReference type="Proteomes" id="UP000035681"/>
    </source>
</evidence>
<evidence type="ECO:0000313" key="13">
    <source>
        <dbReference type="WBParaSite" id="TCONS_00007132.p1"/>
    </source>
</evidence>
<comment type="subcellular location">
    <subcellularLocation>
        <location evidence="1">Membrane</location>
    </subcellularLocation>
</comment>
<dbReference type="NCBIfam" id="TIGR01145">
    <property type="entry name" value="ATP_synt_delta"/>
    <property type="match status" value="1"/>
</dbReference>
<evidence type="ECO:0000256" key="3">
    <source>
        <dbReference type="ARBA" id="ARBA00022448"/>
    </source>
</evidence>
<dbReference type="SUPFAM" id="SSF47928">
    <property type="entry name" value="N-terminal domain of the delta subunit of the F1F0-ATP synthase"/>
    <property type="match status" value="1"/>
</dbReference>
<dbReference type="InterPro" id="IPR026015">
    <property type="entry name" value="ATP_synth_OSCP/delta_N_sf"/>
</dbReference>
<dbReference type="PANTHER" id="PTHR11910">
    <property type="entry name" value="ATP SYNTHASE DELTA CHAIN"/>
    <property type="match status" value="1"/>
</dbReference>
<evidence type="ECO:0000256" key="4">
    <source>
        <dbReference type="ARBA" id="ARBA00022781"/>
    </source>
</evidence>
<evidence type="ECO:0000256" key="8">
    <source>
        <dbReference type="ARBA" id="ARBA00033369"/>
    </source>
</evidence>
<dbReference type="PROSITE" id="PS00389">
    <property type="entry name" value="ATPASE_DELTA"/>
    <property type="match status" value="1"/>
</dbReference>
<keyword evidence="7" id="KW-0066">ATP synthesis</keyword>
<dbReference type="GO" id="GO:0046933">
    <property type="term" value="F:proton-transporting ATP synthase activity, rotational mechanism"/>
    <property type="evidence" value="ECO:0007669"/>
    <property type="project" value="InterPro"/>
</dbReference>
<evidence type="ECO:0000256" key="1">
    <source>
        <dbReference type="ARBA" id="ARBA00004370"/>
    </source>
</evidence>
<keyword evidence="4" id="KW-0375">Hydrogen ion transport</keyword>
<evidence type="ECO:0000256" key="11">
    <source>
        <dbReference type="ARBA" id="ARBA00078525"/>
    </source>
</evidence>
<dbReference type="WBParaSite" id="TCONS_00007132.p1">
    <property type="protein sequence ID" value="TCONS_00007132.p1"/>
    <property type="gene ID" value="XLOC_005194"/>
</dbReference>
<keyword evidence="5" id="KW-0406">Ion transport</keyword>
<comment type="subunit">
    <text evidence="9">Component of the ATP synthase complex composed at least of ATP5F1A/subunit alpha, ATP5F1B/subunit beta, ATP5MC1/subunit c (homooctomer), MT-ATP6/subunit a, MT-ATP8/subunit 8, ATP5ME/subunit e, ATP5MF/subunit f, ATP5MG/subunit g, ATP5MK/subunit k, ATP5MJ/subunit j, ATP5F1C/subunit gamma, ATP5F1D/subunit delta, ATP5F1E/subunit epsilon, ATP5PF/subunit F6, ATP5PB/subunit b, ATP5PD/subunit d, ATP5PO/subunit OSCP. ATP synthase complex consists of a soluble F(1) head domain (subunits alpha(3) and beta(3)) - the catalytic core - and a membrane F(0) domain - the membrane proton channel (subunits c, a, 8, e, f, g, k and j). These two domains are linked by a central stalk (subunits gamma, delta, and epsilon) rotating inside the F1 region and a stationary peripheral stalk (subunits F6, b, d, and OSCP).</text>
</comment>
<name>A0AAF5D621_STRER</name>
<evidence type="ECO:0000256" key="10">
    <source>
        <dbReference type="ARBA" id="ARBA00073432"/>
    </source>
</evidence>
<comment type="similarity">
    <text evidence="2">Belongs to the ATPase delta chain family.</text>
</comment>
<evidence type="ECO:0000256" key="5">
    <source>
        <dbReference type="ARBA" id="ARBA00023065"/>
    </source>
</evidence>
<evidence type="ECO:0000256" key="9">
    <source>
        <dbReference type="ARBA" id="ARBA00064647"/>
    </source>
</evidence>
<keyword evidence="12" id="KW-1185">Reference proteome</keyword>
<sequence length="208" mass="22934">IPIMANIFKRSLSLSAAVNSMVKTPIQVYGVEGRYASALYSAAVKTKTLETVDKDLQKVKELYDNDAKFKEFAINPTLKNEKKKEAILKIGQSLGVSKEANNFIALLAENGRLDILEAVINSFESIMRAHRGELFVEVTSAAPLSKSHHSSLNDALAKFNKGGKKLEIKYNVKPEIIGGLIVNLGDKYVDMSMATRIKKYQTALNEAL</sequence>
<proteinExistence type="inferred from homology"/>
<dbReference type="Pfam" id="PF00213">
    <property type="entry name" value="OSCP"/>
    <property type="match status" value="1"/>
</dbReference>
<accession>A0AAF5D621</accession>
<dbReference type="InterPro" id="IPR020781">
    <property type="entry name" value="ATPase_OSCP/d_CS"/>
</dbReference>
<evidence type="ECO:0000256" key="7">
    <source>
        <dbReference type="ARBA" id="ARBA00023310"/>
    </source>
</evidence>
<dbReference type="HAMAP" id="MF_01416">
    <property type="entry name" value="ATP_synth_delta_bact"/>
    <property type="match status" value="1"/>
</dbReference>
<keyword evidence="6" id="KW-0472">Membrane</keyword>
<reference evidence="13" key="1">
    <citation type="submission" date="2024-02" db="UniProtKB">
        <authorList>
            <consortium name="WormBaseParasite"/>
        </authorList>
    </citation>
    <scope>IDENTIFICATION</scope>
</reference>
<evidence type="ECO:0000256" key="2">
    <source>
        <dbReference type="ARBA" id="ARBA00007046"/>
    </source>
</evidence>
<dbReference type="InterPro" id="IPR000711">
    <property type="entry name" value="ATPase_OSCP/dsu"/>
</dbReference>
<dbReference type="PRINTS" id="PR00125">
    <property type="entry name" value="ATPASEDELTA"/>
</dbReference>
<dbReference type="Gene3D" id="1.10.520.20">
    <property type="entry name" value="N-terminal domain of the delta subunit of the F1F0-ATP synthase"/>
    <property type="match status" value="1"/>
</dbReference>
<organism evidence="12 13">
    <name type="scientific">Strongyloides stercoralis</name>
    <name type="common">Threadworm</name>
    <dbReference type="NCBI Taxonomy" id="6248"/>
    <lineage>
        <taxon>Eukaryota</taxon>
        <taxon>Metazoa</taxon>
        <taxon>Ecdysozoa</taxon>
        <taxon>Nematoda</taxon>
        <taxon>Chromadorea</taxon>
        <taxon>Rhabditida</taxon>
        <taxon>Tylenchina</taxon>
        <taxon>Panagrolaimomorpha</taxon>
        <taxon>Strongyloidoidea</taxon>
        <taxon>Strongyloididae</taxon>
        <taxon>Strongyloides</taxon>
    </lineage>
</organism>